<organism evidence="2 3">
    <name type="scientific">Ambispora gerdemannii</name>
    <dbReference type="NCBI Taxonomy" id="144530"/>
    <lineage>
        <taxon>Eukaryota</taxon>
        <taxon>Fungi</taxon>
        <taxon>Fungi incertae sedis</taxon>
        <taxon>Mucoromycota</taxon>
        <taxon>Glomeromycotina</taxon>
        <taxon>Glomeromycetes</taxon>
        <taxon>Archaeosporales</taxon>
        <taxon>Ambisporaceae</taxon>
        <taxon>Ambispora</taxon>
    </lineage>
</organism>
<reference evidence="2" key="1">
    <citation type="submission" date="2021-06" db="EMBL/GenBank/DDBJ databases">
        <authorList>
            <person name="Kallberg Y."/>
            <person name="Tangrot J."/>
            <person name="Rosling A."/>
        </authorList>
    </citation>
    <scope>NUCLEOTIDE SEQUENCE</scope>
    <source>
        <strain evidence="2">MT106</strain>
    </source>
</reference>
<evidence type="ECO:0000259" key="1">
    <source>
        <dbReference type="Pfam" id="PF00505"/>
    </source>
</evidence>
<dbReference type="SUPFAM" id="SSF47095">
    <property type="entry name" value="HMG-box"/>
    <property type="match status" value="1"/>
</dbReference>
<gene>
    <name evidence="2" type="ORF">AGERDE_LOCUS8669</name>
</gene>
<dbReference type="InterPro" id="IPR009071">
    <property type="entry name" value="HMG_box_dom"/>
</dbReference>
<proteinExistence type="predicted"/>
<dbReference type="AlphaFoldDB" id="A0A9N9GA47"/>
<evidence type="ECO:0000313" key="3">
    <source>
        <dbReference type="Proteomes" id="UP000789831"/>
    </source>
</evidence>
<keyword evidence="3" id="KW-1185">Reference proteome</keyword>
<name>A0A9N9GA47_9GLOM</name>
<protein>
    <submittedName>
        <fullName evidence="2">5767_t:CDS:1</fullName>
    </submittedName>
</protein>
<comment type="caution">
    <text evidence="2">The sequence shown here is derived from an EMBL/GenBank/DDBJ whole genome shotgun (WGS) entry which is preliminary data.</text>
</comment>
<dbReference type="Pfam" id="PF00505">
    <property type="entry name" value="HMG_box"/>
    <property type="match status" value="1"/>
</dbReference>
<feature type="domain" description="HMG box" evidence="1">
    <location>
        <begin position="49"/>
        <end position="107"/>
    </location>
</feature>
<dbReference type="OrthoDB" id="6247875at2759"/>
<sequence>MPKYTQIHFQVGSHPPLLKPRYPPDLSPEDLMQNALQKLEKSGKFSKIPNAFMTYRMQLQKEFACHYSYPGMRKLSSIAAELWKQEPDYVKGTYQELTREAQTRFEKIANASFPLQFVQFINPSEISFTPENKSNIEETNPFEIPAHGDIIYDTPDSTSASINVTRNNNEADLQIDDTSSPSSILYNGAGPQIIENDYFINSPVVNNNTNLNIVSSDTLTVNYPQSIPLESIINDNNIYNSECNFKSVNTTSIQIINSIMTTKYQEASPTCFSSPLNSVNNNRSDNTYPLLTPVYEAINYKGNIPNRVTQLEDIVSDIAYSSNINFTNDRSANLEERVTVLERYVKLLRDRSCK</sequence>
<accession>A0A9N9GA47</accession>
<dbReference type="InterPro" id="IPR036910">
    <property type="entry name" value="HMG_box_dom_sf"/>
</dbReference>
<dbReference type="Proteomes" id="UP000789831">
    <property type="component" value="Unassembled WGS sequence"/>
</dbReference>
<dbReference type="Gene3D" id="1.10.30.10">
    <property type="entry name" value="High mobility group box domain"/>
    <property type="match status" value="1"/>
</dbReference>
<dbReference type="EMBL" id="CAJVPL010001910">
    <property type="protein sequence ID" value="CAG8592285.1"/>
    <property type="molecule type" value="Genomic_DNA"/>
</dbReference>
<evidence type="ECO:0000313" key="2">
    <source>
        <dbReference type="EMBL" id="CAG8592285.1"/>
    </source>
</evidence>